<protein>
    <submittedName>
        <fullName evidence="2">Uncharacterized protein</fullName>
    </submittedName>
</protein>
<organism evidence="2 3">
    <name type="scientific">Crystallibacter crystallopoietes</name>
    <dbReference type="NCBI Taxonomy" id="37928"/>
    <lineage>
        <taxon>Bacteria</taxon>
        <taxon>Bacillati</taxon>
        <taxon>Actinomycetota</taxon>
        <taxon>Actinomycetes</taxon>
        <taxon>Micrococcales</taxon>
        <taxon>Micrococcaceae</taxon>
        <taxon>Crystallibacter</taxon>
    </lineage>
</organism>
<proteinExistence type="predicted"/>
<reference evidence="2 3" key="1">
    <citation type="submission" date="2016-10" db="EMBL/GenBank/DDBJ databases">
        <authorList>
            <person name="de Groot N.N."/>
        </authorList>
    </citation>
    <scope>NUCLEOTIDE SEQUENCE [LARGE SCALE GENOMIC DNA]</scope>
    <source>
        <strain evidence="2 3">DSM 20117</strain>
    </source>
</reference>
<dbReference type="STRING" id="37928.SAMN04489742_2111"/>
<evidence type="ECO:0000313" key="3">
    <source>
        <dbReference type="Proteomes" id="UP000181917"/>
    </source>
</evidence>
<accession>A0A1H1CX57</accession>
<dbReference type="Proteomes" id="UP000181917">
    <property type="component" value="Unassembled WGS sequence"/>
</dbReference>
<dbReference type="RefSeq" id="WP_158300438.1">
    <property type="nucleotide sequence ID" value="NZ_CP018863.1"/>
</dbReference>
<keyword evidence="3" id="KW-1185">Reference proteome</keyword>
<dbReference type="AlphaFoldDB" id="A0A1H1CX57"/>
<gene>
    <name evidence="2" type="ORF">SAMN04489742_2111</name>
</gene>
<name>A0A1H1CX57_9MICC</name>
<dbReference type="EMBL" id="FNKH01000002">
    <property type="protein sequence ID" value="SDQ68156.1"/>
    <property type="molecule type" value="Genomic_DNA"/>
</dbReference>
<evidence type="ECO:0000256" key="1">
    <source>
        <dbReference type="SAM" id="MobiDB-lite"/>
    </source>
</evidence>
<sequence>MGPDYRRSAADVDYRQDSRTHSTAEDQLEAFNIHSAGLSGPIDVAWNDREDVP</sequence>
<evidence type="ECO:0000313" key="2">
    <source>
        <dbReference type="EMBL" id="SDQ68156.1"/>
    </source>
</evidence>
<feature type="region of interest" description="Disordered" evidence="1">
    <location>
        <begin position="1"/>
        <end position="23"/>
    </location>
</feature>